<dbReference type="EMBL" id="CAEZXR010000399">
    <property type="protein sequence ID" value="CAB4731132.1"/>
    <property type="molecule type" value="Genomic_DNA"/>
</dbReference>
<organism evidence="2">
    <name type="scientific">freshwater metagenome</name>
    <dbReference type="NCBI Taxonomy" id="449393"/>
    <lineage>
        <taxon>unclassified sequences</taxon>
        <taxon>metagenomes</taxon>
        <taxon>ecological metagenomes</taxon>
    </lineage>
</organism>
<sequence>MNPVTGLSLGRIGLGIAALAKPDLVARQITGGTPASTSLLTQWFGTREVALGAATLLTSGSARRTLVLIGMAVDAADATTGYQAVQRKEVPQAAGLPAVAVAGGAVIAGLLGLRTAKKVVKVSRKVARQQAKAAA</sequence>
<proteinExistence type="predicted"/>
<dbReference type="AlphaFoldDB" id="A0A6J6S8X1"/>
<feature type="transmembrane region" description="Helical" evidence="1">
    <location>
        <begin position="94"/>
        <end position="113"/>
    </location>
</feature>
<accession>A0A6J6S8X1</accession>
<evidence type="ECO:0000313" key="2">
    <source>
        <dbReference type="EMBL" id="CAB4731132.1"/>
    </source>
</evidence>
<protein>
    <submittedName>
        <fullName evidence="2">Unannotated protein</fullName>
    </submittedName>
</protein>
<name>A0A6J6S8X1_9ZZZZ</name>
<evidence type="ECO:0000256" key="1">
    <source>
        <dbReference type="SAM" id="Phobius"/>
    </source>
</evidence>
<keyword evidence="1" id="KW-1133">Transmembrane helix</keyword>
<gene>
    <name evidence="2" type="ORF">UFOPK2579_02584</name>
</gene>
<keyword evidence="1" id="KW-0472">Membrane</keyword>
<keyword evidence="1" id="KW-0812">Transmembrane</keyword>
<reference evidence="2" key="1">
    <citation type="submission" date="2020-05" db="EMBL/GenBank/DDBJ databases">
        <authorList>
            <person name="Chiriac C."/>
            <person name="Salcher M."/>
            <person name="Ghai R."/>
            <person name="Kavagutti S V."/>
        </authorList>
    </citation>
    <scope>NUCLEOTIDE SEQUENCE</scope>
</reference>